<comment type="caution">
    <text evidence="1">The sequence shown here is derived from an EMBL/GenBank/DDBJ whole genome shotgun (WGS) entry which is preliminary data.</text>
</comment>
<accession>A0A395XIC5</accession>
<proteinExistence type="predicted"/>
<evidence type="ECO:0000313" key="1">
    <source>
        <dbReference type="EMBL" id="RGW09707.1"/>
    </source>
</evidence>
<gene>
    <name evidence="1" type="ORF">DWV92_03540</name>
</gene>
<name>A0A395XIC5_9BIFI</name>
<dbReference type="EMBL" id="QRZV01000002">
    <property type="protein sequence ID" value="RGW09707.1"/>
    <property type="molecule type" value="Genomic_DNA"/>
</dbReference>
<organism evidence="1 2">
    <name type="scientific">Bifidobacterium pseudolongum</name>
    <dbReference type="NCBI Taxonomy" id="1694"/>
    <lineage>
        <taxon>Bacteria</taxon>
        <taxon>Bacillati</taxon>
        <taxon>Actinomycetota</taxon>
        <taxon>Actinomycetes</taxon>
        <taxon>Bifidobacteriales</taxon>
        <taxon>Bifidobacteriaceae</taxon>
        <taxon>Bifidobacterium</taxon>
    </lineage>
</organism>
<evidence type="ECO:0000313" key="2">
    <source>
        <dbReference type="Proteomes" id="UP000265970"/>
    </source>
</evidence>
<dbReference type="AlphaFoldDB" id="A0A395XIC5"/>
<dbReference type="SUPFAM" id="SSF69322">
    <property type="entry name" value="Tricorn protease domain 2"/>
    <property type="match status" value="1"/>
</dbReference>
<dbReference type="Proteomes" id="UP000265970">
    <property type="component" value="Unassembled WGS sequence"/>
</dbReference>
<reference evidence="1 2" key="1">
    <citation type="submission" date="2018-08" db="EMBL/GenBank/DDBJ databases">
        <title>A genome reference for cultivated species of the human gut microbiota.</title>
        <authorList>
            <person name="Zou Y."/>
            <person name="Xue W."/>
            <person name="Luo G."/>
        </authorList>
    </citation>
    <scope>NUCLEOTIDE SEQUENCE [LARGE SCALE GENOMIC DNA]</scope>
    <source>
        <strain evidence="1 2">AF13-3LB</strain>
    </source>
</reference>
<sequence>MIMFASESSSGDFGDYNILTLLAWDTKTHELKHQRVLTSEGDELRFNNLDSVDLVCDRYSILTNGTLAAANRIDGILYVIDIRTGVLLHEIAPPQRLQSQNGQYEIRFTENYVYYILTPFGNADFPAKIFVYGKDNWTKLAEIELRGALGDMVSYKSELGLTGFAANPDMTWD</sequence>
<protein>
    <submittedName>
        <fullName evidence="1">Uncharacterized protein</fullName>
    </submittedName>
</protein>